<accession>K0SP25</accession>
<protein>
    <recommendedName>
        <fullName evidence="7">Enkurin domain-containing protein</fullName>
    </recommendedName>
</protein>
<evidence type="ECO:0000313" key="8">
    <source>
        <dbReference type="EMBL" id="EJK67115.1"/>
    </source>
</evidence>
<dbReference type="Pfam" id="PF13864">
    <property type="entry name" value="Enkurin"/>
    <property type="match status" value="1"/>
</dbReference>
<evidence type="ECO:0000256" key="1">
    <source>
        <dbReference type="ARBA" id="ARBA00004138"/>
    </source>
</evidence>
<sequence length="242" mass="28004">MSGEGDLSSLLKHSYSGEPLLVSQTAQRYIASRQPKPKKNHIAFNRRALMEKQAMMTDSKKKKEAEIDEKRKAVAKKKEALFSDVKGRVFSSSPLSPVPRDERSIVSSRSPPITSEFHVAFGRRVEAASSRPTSTSSHSYGRVPRYITERKRRLESEVARERDRENEPPPGFVLMDEEERQSTLRKLDEHEKLARDELRRIPFSMNLARQARVREDLEHRLKEIDDARRVFSRPKVLLQRDP</sequence>
<dbReference type="PROSITE" id="PS51665">
    <property type="entry name" value="ENKURIN"/>
    <property type="match status" value="1"/>
</dbReference>
<evidence type="ECO:0000256" key="6">
    <source>
        <dbReference type="SAM" id="MobiDB-lite"/>
    </source>
</evidence>
<dbReference type="OMA" id="CHIAFGR"/>
<evidence type="ECO:0000256" key="4">
    <source>
        <dbReference type="ARBA" id="ARBA00023212"/>
    </source>
</evidence>
<comment type="caution">
    <text evidence="8">The sequence shown here is derived from an EMBL/GenBank/DDBJ whole genome shotgun (WGS) entry which is preliminary data.</text>
</comment>
<feature type="region of interest" description="Disordered" evidence="6">
    <location>
        <begin position="151"/>
        <end position="180"/>
    </location>
</feature>
<dbReference type="InterPro" id="IPR052102">
    <property type="entry name" value="Enkurin_domain-protein"/>
</dbReference>
<dbReference type="PANTHER" id="PTHR21490:SF2">
    <property type="entry name" value="ENKURIN DOMAIN-CONTAINING PROTEIN 1"/>
    <property type="match status" value="1"/>
</dbReference>
<dbReference type="PANTHER" id="PTHR21490">
    <property type="entry name" value="ENKURIN-RELATED"/>
    <property type="match status" value="1"/>
</dbReference>
<reference evidence="8 9" key="1">
    <citation type="journal article" date="2012" name="Genome Biol.">
        <title>Genome and low-iron response of an oceanic diatom adapted to chronic iron limitation.</title>
        <authorList>
            <person name="Lommer M."/>
            <person name="Specht M."/>
            <person name="Roy A.S."/>
            <person name="Kraemer L."/>
            <person name="Andreson R."/>
            <person name="Gutowska M.A."/>
            <person name="Wolf J."/>
            <person name="Bergner S.V."/>
            <person name="Schilhabel M.B."/>
            <person name="Klostermeier U.C."/>
            <person name="Beiko R.G."/>
            <person name="Rosenstiel P."/>
            <person name="Hippler M."/>
            <person name="Laroche J."/>
        </authorList>
    </citation>
    <scope>NUCLEOTIDE SEQUENCE [LARGE SCALE GENOMIC DNA]</scope>
    <source>
        <strain evidence="8 9">CCMP1005</strain>
    </source>
</reference>
<feature type="compositionally biased region" description="Basic and acidic residues" evidence="6">
    <location>
        <begin position="151"/>
        <end position="167"/>
    </location>
</feature>
<dbReference type="InterPro" id="IPR027012">
    <property type="entry name" value="Enkurin_dom"/>
</dbReference>
<evidence type="ECO:0000256" key="5">
    <source>
        <dbReference type="ARBA" id="ARBA00023273"/>
    </source>
</evidence>
<keyword evidence="4" id="KW-0206">Cytoskeleton</keyword>
<dbReference type="Proteomes" id="UP000266841">
    <property type="component" value="Unassembled WGS sequence"/>
</dbReference>
<proteinExistence type="predicted"/>
<feature type="domain" description="Enkurin" evidence="7">
    <location>
        <begin position="147"/>
        <end position="239"/>
    </location>
</feature>
<dbReference type="eggNOG" id="ENOG502QYQR">
    <property type="taxonomic scope" value="Eukaryota"/>
</dbReference>
<dbReference type="AlphaFoldDB" id="K0SP25"/>
<organism evidence="8 9">
    <name type="scientific">Thalassiosira oceanica</name>
    <name type="common">Marine diatom</name>
    <dbReference type="NCBI Taxonomy" id="159749"/>
    <lineage>
        <taxon>Eukaryota</taxon>
        <taxon>Sar</taxon>
        <taxon>Stramenopiles</taxon>
        <taxon>Ochrophyta</taxon>
        <taxon>Bacillariophyta</taxon>
        <taxon>Coscinodiscophyceae</taxon>
        <taxon>Thalassiosirophycidae</taxon>
        <taxon>Thalassiosirales</taxon>
        <taxon>Thalassiosiraceae</taxon>
        <taxon>Thalassiosira</taxon>
    </lineage>
</organism>
<evidence type="ECO:0000256" key="2">
    <source>
        <dbReference type="ARBA" id="ARBA00004245"/>
    </source>
</evidence>
<name>K0SP25_THAOC</name>
<evidence type="ECO:0000256" key="3">
    <source>
        <dbReference type="ARBA" id="ARBA00022490"/>
    </source>
</evidence>
<comment type="subcellular location">
    <subcellularLocation>
        <location evidence="1">Cell projection</location>
        <location evidence="1">Cilium</location>
    </subcellularLocation>
    <subcellularLocation>
        <location evidence="2">Cytoplasm</location>
        <location evidence="2">Cytoskeleton</location>
    </subcellularLocation>
</comment>
<dbReference type="EMBL" id="AGNL01013655">
    <property type="protein sequence ID" value="EJK67115.1"/>
    <property type="molecule type" value="Genomic_DNA"/>
</dbReference>
<keyword evidence="9" id="KW-1185">Reference proteome</keyword>
<keyword evidence="3" id="KW-0963">Cytoplasm</keyword>
<evidence type="ECO:0000313" key="9">
    <source>
        <dbReference type="Proteomes" id="UP000266841"/>
    </source>
</evidence>
<dbReference type="GO" id="GO:0005929">
    <property type="term" value="C:cilium"/>
    <property type="evidence" value="ECO:0007669"/>
    <property type="project" value="UniProtKB-SubCell"/>
</dbReference>
<dbReference type="OrthoDB" id="10264920at2759"/>
<keyword evidence="5" id="KW-0966">Cell projection</keyword>
<dbReference type="GO" id="GO:0005881">
    <property type="term" value="C:cytoplasmic microtubule"/>
    <property type="evidence" value="ECO:0007669"/>
    <property type="project" value="TreeGrafter"/>
</dbReference>
<evidence type="ECO:0000259" key="7">
    <source>
        <dbReference type="PROSITE" id="PS51665"/>
    </source>
</evidence>
<gene>
    <name evidence="8" type="ORF">THAOC_11894</name>
</gene>